<proteinExistence type="predicted"/>
<evidence type="ECO:0000259" key="2">
    <source>
        <dbReference type="Pfam" id="PF16899"/>
    </source>
</evidence>
<dbReference type="AlphaFoldDB" id="A0A8H7BG77"/>
<evidence type="ECO:0000313" key="4">
    <source>
        <dbReference type="Proteomes" id="UP000605846"/>
    </source>
</evidence>
<keyword evidence="1" id="KW-0195">Cyclin</keyword>
<organism evidence="3 4">
    <name type="scientific">Apophysomyces ossiformis</name>
    <dbReference type="NCBI Taxonomy" id="679940"/>
    <lineage>
        <taxon>Eukaryota</taxon>
        <taxon>Fungi</taxon>
        <taxon>Fungi incertae sedis</taxon>
        <taxon>Mucoromycota</taxon>
        <taxon>Mucoromycotina</taxon>
        <taxon>Mucoromycetes</taxon>
        <taxon>Mucorales</taxon>
        <taxon>Mucorineae</taxon>
        <taxon>Mucoraceae</taxon>
        <taxon>Apophysomyces</taxon>
    </lineage>
</organism>
<evidence type="ECO:0000313" key="3">
    <source>
        <dbReference type="EMBL" id="KAF7722642.1"/>
    </source>
</evidence>
<dbReference type="InterPro" id="IPR036915">
    <property type="entry name" value="Cyclin-like_sf"/>
</dbReference>
<gene>
    <name evidence="3" type="ORF">EC973_002883</name>
</gene>
<reference evidence="3" key="1">
    <citation type="submission" date="2020-01" db="EMBL/GenBank/DDBJ databases">
        <title>Genome Sequencing of Three Apophysomyces-Like Fungal Strains Confirms a Novel Fungal Genus in the Mucoromycota with divergent Burkholderia-like Endosymbiotic Bacteria.</title>
        <authorList>
            <person name="Stajich J.E."/>
            <person name="Macias A.M."/>
            <person name="Carter-House D."/>
            <person name="Lovett B."/>
            <person name="Kasson L.R."/>
            <person name="Berry K."/>
            <person name="Grigoriev I."/>
            <person name="Chang Y."/>
            <person name="Spatafora J."/>
            <person name="Kasson M.T."/>
        </authorList>
    </citation>
    <scope>NUCLEOTIDE SEQUENCE</scope>
    <source>
        <strain evidence="3">NRRL A-21654</strain>
    </source>
</reference>
<feature type="domain" description="Cyclin C-terminal" evidence="2">
    <location>
        <begin position="54"/>
        <end position="106"/>
    </location>
</feature>
<dbReference type="EMBL" id="JABAYA010000184">
    <property type="protein sequence ID" value="KAF7722642.1"/>
    <property type="molecule type" value="Genomic_DNA"/>
</dbReference>
<dbReference type="OrthoDB" id="340962at2759"/>
<keyword evidence="4" id="KW-1185">Reference proteome</keyword>
<dbReference type="Gene3D" id="1.10.472.10">
    <property type="entry name" value="Cyclin-like"/>
    <property type="match status" value="1"/>
</dbReference>
<sequence length="108" mass="12120">MAAEENVTKPPIYEESSQYRHWRFSFPQLSETRQTCNAAAIARLRSNTSDDSAKADMKTLKETYGKVDAIIAEMLLTDLPLIFQPSQLALAAFIIAGKDNGFEAYVRM</sequence>
<name>A0A8H7BG77_9FUNG</name>
<dbReference type="SUPFAM" id="SSF47954">
    <property type="entry name" value="Cyclin-like"/>
    <property type="match status" value="1"/>
</dbReference>
<evidence type="ECO:0000256" key="1">
    <source>
        <dbReference type="ARBA" id="ARBA00023127"/>
    </source>
</evidence>
<dbReference type="Pfam" id="PF16899">
    <property type="entry name" value="Cyclin_C_2"/>
    <property type="match status" value="1"/>
</dbReference>
<dbReference type="Proteomes" id="UP000605846">
    <property type="component" value="Unassembled WGS sequence"/>
</dbReference>
<dbReference type="InterPro" id="IPR031658">
    <property type="entry name" value="Cyclin_C_2"/>
</dbReference>
<accession>A0A8H7BG77</accession>
<protein>
    <recommendedName>
        <fullName evidence="2">Cyclin C-terminal domain-containing protein</fullName>
    </recommendedName>
</protein>
<comment type="caution">
    <text evidence="3">The sequence shown here is derived from an EMBL/GenBank/DDBJ whole genome shotgun (WGS) entry which is preliminary data.</text>
</comment>